<sequence length="871" mass="93758">MNSESEVFAGYSRVYQFANGSWTAISPSFGTNIDVLEIDTGDSNNMYVAINNTLRKSIDRGVSFTNIETFSTNITSIEVNNNDSNIVYVTTSGTNGKVLKSADGGDTFIDITGTLPNLTKNIIKHQAEHPLNPLYLGTSVGIYRYDDITGDWEPYENNLPNTAVRDLAINLNDNNITAATYGRGVWRSNLPAPQLANDDVKLISVNNPNNNDIICGNTTPQVTIKNNGLNVISSIDVTYTVDGGAANNFTWNGNLASLATTIIDLPVLNLIQGAHNLSITTTITNDTFPNNNDATTTFYNNGNGVSAEVNTFESAADDLITFNEAGGTPMWERGIPTGTQLNTATSGTSVYATNLAGNHADQTKAFLISQCYDLSVIINPILKFNMAFAIEFDWDLAYVQYTLNQGVSWTLLGNSGDPNWYNSSRIAGDGVADNCFNCVGGQWTGTNTTMTPYSYDLAPLASETNVIFRIVFHSDQSVNDEGVVIDDFVVDGTTPDDDGDGIGNTVDNCPLTANTDQLDTDGDGMGDVCDDDDDNDGILDVNDNCPLTANADQADDNGDGIGNVCDTDNDTILNADDNCPLTANTDQADFDNDGLGDVCDDDIDNDGVPNVNDACNDTPIGDTVDANGCTVFTLPSNNFQLQISGEVCRSSNNGKITITAVQTLNYTAQVTGNGVDTSNAFTDTTEFTNLEAGNYLVCITVDAQATYEQCFNVTITQPEDLAVISSVNDSTEEISLSMSGADEFIIEFNGQIITTTQNEITLNLIKGVNTLKVFTDTDCQGVYNETINNVSTIKIYPNPINDNRLTINMANTSLEKVHIKLYSIIGKVILSKTFRLQNGVVTINVPNISKGLYVLDVNDGIISTNFKVIKK</sequence>
<keyword evidence="1" id="KW-0732">Signal</keyword>
<dbReference type="NCBIfam" id="TIGR04183">
    <property type="entry name" value="Por_Secre_tail"/>
    <property type="match status" value="1"/>
</dbReference>
<dbReference type="EMBL" id="UOEB01000065">
    <property type="protein sequence ID" value="VAV83198.1"/>
    <property type="molecule type" value="Genomic_DNA"/>
</dbReference>
<evidence type="ECO:0000256" key="2">
    <source>
        <dbReference type="ARBA" id="ARBA00022837"/>
    </source>
</evidence>
<dbReference type="InterPro" id="IPR003367">
    <property type="entry name" value="Thrombospondin_3-like_rpt"/>
</dbReference>
<dbReference type="SUPFAM" id="SSF110296">
    <property type="entry name" value="Oligoxyloglucan reducing end-specific cellobiohydrolase"/>
    <property type="match status" value="1"/>
</dbReference>
<organism evidence="4">
    <name type="scientific">hydrothermal vent metagenome</name>
    <dbReference type="NCBI Taxonomy" id="652676"/>
    <lineage>
        <taxon>unclassified sequences</taxon>
        <taxon>metagenomes</taxon>
        <taxon>ecological metagenomes</taxon>
    </lineage>
</organism>
<keyword evidence="4" id="KW-0378">Hydrolase</keyword>
<evidence type="ECO:0000313" key="4">
    <source>
        <dbReference type="EMBL" id="VAV83198.1"/>
    </source>
</evidence>
<dbReference type="PANTHER" id="PTHR10199">
    <property type="entry name" value="THROMBOSPONDIN"/>
    <property type="match status" value="1"/>
</dbReference>
<dbReference type="AlphaFoldDB" id="A0A3B0R5Q2"/>
<dbReference type="InterPro" id="IPR015943">
    <property type="entry name" value="WD40/YVTN_repeat-like_dom_sf"/>
</dbReference>
<protein>
    <submittedName>
        <fullName evidence="4">Glycosyl hydrolase, BNR repeat</fullName>
    </submittedName>
</protein>
<dbReference type="SUPFAM" id="SSF103647">
    <property type="entry name" value="TSP type-3 repeat"/>
    <property type="match status" value="2"/>
</dbReference>
<dbReference type="InterPro" id="IPR026444">
    <property type="entry name" value="Secre_tail"/>
</dbReference>
<reference evidence="4" key="1">
    <citation type="submission" date="2018-06" db="EMBL/GenBank/DDBJ databases">
        <authorList>
            <person name="Zhirakovskaya E."/>
        </authorList>
    </citation>
    <scope>NUCLEOTIDE SEQUENCE</scope>
</reference>
<evidence type="ECO:0000256" key="1">
    <source>
        <dbReference type="ARBA" id="ARBA00022729"/>
    </source>
</evidence>
<dbReference type="InterPro" id="IPR017897">
    <property type="entry name" value="Thrombospondin_3_rpt"/>
</dbReference>
<dbReference type="GO" id="GO:0016787">
    <property type="term" value="F:hydrolase activity"/>
    <property type="evidence" value="ECO:0007669"/>
    <property type="project" value="UniProtKB-KW"/>
</dbReference>
<dbReference type="GO" id="GO:0007155">
    <property type="term" value="P:cell adhesion"/>
    <property type="evidence" value="ECO:0007669"/>
    <property type="project" value="InterPro"/>
</dbReference>
<name>A0A3B0R5Q2_9ZZZZ</name>
<keyword evidence="2" id="KW-0106">Calcium</keyword>
<evidence type="ECO:0000259" key="3">
    <source>
        <dbReference type="Pfam" id="PF18962"/>
    </source>
</evidence>
<gene>
    <name evidence="4" type="ORF">MNBD_BACTEROID02-1547</name>
</gene>
<proteinExistence type="predicted"/>
<dbReference type="GO" id="GO:0005509">
    <property type="term" value="F:calcium ion binding"/>
    <property type="evidence" value="ECO:0007669"/>
    <property type="project" value="InterPro"/>
</dbReference>
<feature type="domain" description="Secretion system C-terminal sorting" evidence="3">
    <location>
        <begin position="795"/>
        <end position="867"/>
    </location>
</feature>
<accession>A0A3B0R5Q2</accession>
<dbReference type="Gene3D" id="4.10.1080.10">
    <property type="entry name" value="TSP type-3 repeat"/>
    <property type="match status" value="2"/>
</dbReference>
<dbReference type="PANTHER" id="PTHR10199:SF119">
    <property type="entry name" value="RE20510P"/>
    <property type="match status" value="1"/>
</dbReference>
<dbReference type="Gene3D" id="2.130.10.10">
    <property type="entry name" value="YVTN repeat-like/Quinoprotein amine dehydrogenase"/>
    <property type="match status" value="1"/>
</dbReference>
<dbReference type="Pfam" id="PF02412">
    <property type="entry name" value="TSP_3"/>
    <property type="match status" value="4"/>
</dbReference>
<dbReference type="InterPro" id="IPR028974">
    <property type="entry name" value="TSP_type-3_rpt"/>
</dbReference>
<dbReference type="PROSITE" id="PS51234">
    <property type="entry name" value="TSP3"/>
    <property type="match status" value="2"/>
</dbReference>
<dbReference type="Pfam" id="PF18962">
    <property type="entry name" value="Por_Secre_tail"/>
    <property type="match status" value="1"/>
</dbReference>